<dbReference type="PANTHER" id="PTHR30055">
    <property type="entry name" value="HTH-TYPE TRANSCRIPTIONAL REGULATOR RUTR"/>
    <property type="match status" value="1"/>
</dbReference>
<dbReference type="InterPro" id="IPR041347">
    <property type="entry name" value="MftR_C"/>
</dbReference>
<keyword evidence="2 4" id="KW-0238">DNA-binding</keyword>
<dbReference type="PRINTS" id="PR00455">
    <property type="entry name" value="HTHTETR"/>
</dbReference>
<dbReference type="EMBL" id="JACKTY010000020">
    <property type="protein sequence ID" value="MCV7226022.1"/>
    <property type="molecule type" value="Genomic_DNA"/>
</dbReference>
<evidence type="ECO:0000313" key="7">
    <source>
        <dbReference type="Proteomes" id="UP001526201"/>
    </source>
</evidence>
<organism evidence="6 7">
    <name type="scientific">Mycolicibacterium komossense</name>
    <dbReference type="NCBI Taxonomy" id="1779"/>
    <lineage>
        <taxon>Bacteria</taxon>
        <taxon>Bacillati</taxon>
        <taxon>Actinomycetota</taxon>
        <taxon>Actinomycetes</taxon>
        <taxon>Mycobacteriales</taxon>
        <taxon>Mycobacteriaceae</taxon>
        <taxon>Mycolicibacterium</taxon>
    </lineage>
</organism>
<evidence type="ECO:0000256" key="1">
    <source>
        <dbReference type="ARBA" id="ARBA00023015"/>
    </source>
</evidence>
<keyword evidence="1" id="KW-0805">Transcription regulation</keyword>
<dbReference type="PANTHER" id="PTHR30055:SF238">
    <property type="entry name" value="MYCOFACTOCIN BIOSYNTHESIS TRANSCRIPTIONAL REGULATOR MFTR-RELATED"/>
    <property type="match status" value="1"/>
</dbReference>
<dbReference type="Proteomes" id="UP001526201">
    <property type="component" value="Unassembled WGS sequence"/>
</dbReference>
<proteinExistence type="predicted"/>
<comment type="caution">
    <text evidence="6">The sequence shown here is derived from an EMBL/GenBank/DDBJ whole genome shotgun (WGS) entry which is preliminary data.</text>
</comment>
<name>A0ABT3C994_9MYCO</name>
<evidence type="ECO:0000259" key="5">
    <source>
        <dbReference type="PROSITE" id="PS50977"/>
    </source>
</evidence>
<evidence type="ECO:0000256" key="4">
    <source>
        <dbReference type="PROSITE-ProRule" id="PRU00335"/>
    </source>
</evidence>
<evidence type="ECO:0000256" key="3">
    <source>
        <dbReference type="ARBA" id="ARBA00023163"/>
    </source>
</evidence>
<evidence type="ECO:0000313" key="6">
    <source>
        <dbReference type="EMBL" id="MCV7226022.1"/>
    </source>
</evidence>
<dbReference type="SUPFAM" id="SSF46689">
    <property type="entry name" value="Homeodomain-like"/>
    <property type="match status" value="1"/>
</dbReference>
<feature type="domain" description="HTH tetR-type" evidence="5">
    <location>
        <begin position="15"/>
        <end position="75"/>
    </location>
</feature>
<dbReference type="Pfam" id="PF00440">
    <property type="entry name" value="TetR_N"/>
    <property type="match status" value="1"/>
</dbReference>
<dbReference type="InterPro" id="IPR050109">
    <property type="entry name" value="HTH-type_TetR-like_transc_reg"/>
</dbReference>
<evidence type="ECO:0000256" key="2">
    <source>
        <dbReference type="ARBA" id="ARBA00023125"/>
    </source>
</evidence>
<dbReference type="Gene3D" id="1.10.357.10">
    <property type="entry name" value="Tetracycline Repressor, domain 2"/>
    <property type="match status" value="1"/>
</dbReference>
<sequence>MGVPVQSGLRERKKQRTRATLVAAALDLVDRQGYQRTTIEQIAGAAEVSPRTVAHYFPSKDMMLLSLLDTFTDAVNDELAHIPLETPPLHALLTANITMLDKAARGEGTMTAARVGTLLRIVNLARSLQLGTIRLRSTATAEVLARRIGTTPDDPAVALMAAVWAAVTSTAWQSMGMNETLDQTAVEDLPDFMSRTLTETFDDLVELTAVLPAGT</sequence>
<feature type="DNA-binding region" description="H-T-H motif" evidence="4">
    <location>
        <begin position="38"/>
        <end position="57"/>
    </location>
</feature>
<dbReference type="Pfam" id="PF17754">
    <property type="entry name" value="TetR_C_14"/>
    <property type="match status" value="1"/>
</dbReference>
<keyword evidence="7" id="KW-1185">Reference proteome</keyword>
<keyword evidence="3" id="KW-0804">Transcription</keyword>
<dbReference type="RefSeq" id="WP_264066855.1">
    <property type="nucleotide sequence ID" value="NZ_JACKTY010000020.1"/>
</dbReference>
<dbReference type="InterPro" id="IPR001647">
    <property type="entry name" value="HTH_TetR"/>
</dbReference>
<dbReference type="InterPro" id="IPR009057">
    <property type="entry name" value="Homeodomain-like_sf"/>
</dbReference>
<dbReference type="PROSITE" id="PS50977">
    <property type="entry name" value="HTH_TETR_2"/>
    <property type="match status" value="1"/>
</dbReference>
<accession>A0ABT3C994</accession>
<reference evidence="6 7" key="1">
    <citation type="journal article" date="2022" name="BMC Genomics">
        <title>Comparative genome analysis of mycobacteria focusing on tRNA and non-coding RNA.</title>
        <authorList>
            <person name="Behra P.R.K."/>
            <person name="Pettersson B.M.F."/>
            <person name="Ramesh M."/>
            <person name="Das S."/>
            <person name="Dasgupta S."/>
            <person name="Kirsebom L.A."/>
        </authorList>
    </citation>
    <scope>NUCLEOTIDE SEQUENCE [LARGE SCALE GENOMIC DNA]</scope>
    <source>
        <strain evidence="6 7">DSM 44078</strain>
    </source>
</reference>
<gene>
    <name evidence="6" type="ORF">H7J73_08245</name>
</gene>
<protein>
    <submittedName>
        <fullName evidence="6">TetR/AcrR family transcriptional regulator</fullName>
    </submittedName>
</protein>